<evidence type="ECO:0000313" key="3">
    <source>
        <dbReference type="Proteomes" id="UP000572817"/>
    </source>
</evidence>
<dbReference type="Proteomes" id="UP000572817">
    <property type="component" value="Unassembled WGS sequence"/>
</dbReference>
<dbReference type="EMBL" id="WWBZ02000015">
    <property type="protein sequence ID" value="KAF4310483.1"/>
    <property type="molecule type" value="Genomic_DNA"/>
</dbReference>
<sequence length="303" mass="34380">MSSSKTVVVLKGSQQWEDWYSIIKGRAQKADIWELVDPAKPTLPTTETKPTIPSTQSREALDLYRIKLKEYKEQRRSLNDLSDLIEDSIASHLLPVLRGAESSSPYHYLKVLKQHIAPSDFLTRQTLVLQLDELRKPPNRQNILKWLSEWENLARRAKVHELPHVDGNDGAIAFLTTLSHVDSEFTVGLMTEIQRNPTKVLEITYLTEHYRQRYRTLALAEGKSVSAFAATFRGGEQGKTTPKCQCGATHWYHECPYLNKDARSSGWVLSKEAQAKVAKALKNPRIKATVDAAILRHKSINPT</sequence>
<feature type="coiled-coil region" evidence="1">
    <location>
        <begin position="61"/>
        <end position="88"/>
    </location>
</feature>
<dbReference type="AlphaFoldDB" id="A0A8H4N7U6"/>
<keyword evidence="3" id="KW-1185">Reference proteome</keyword>
<evidence type="ECO:0000256" key="1">
    <source>
        <dbReference type="SAM" id="Coils"/>
    </source>
</evidence>
<proteinExistence type="predicted"/>
<accession>A0A8H4N7U6</accession>
<keyword evidence="1" id="KW-0175">Coiled coil</keyword>
<name>A0A8H4N7U6_9PEZI</name>
<evidence type="ECO:0000313" key="2">
    <source>
        <dbReference type="EMBL" id="KAF4310483.1"/>
    </source>
</evidence>
<gene>
    <name evidence="2" type="ORF">GTA08_BOTSDO13975</name>
</gene>
<organism evidence="2 3">
    <name type="scientific">Botryosphaeria dothidea</name>
    <dbReference type="NCBI Taxonomy" id="55169"/>
    <lineage>
        <taxon>Eukaryota</taxon>
        <taxon>Fungi</taxon>
        <taxon>Dikarya</taxon>
        <taxon>Ascomycota</taxon>
        <taxon>Pezizomycotina</taxon>
        <taxon>Dothideomycetes</taxon>
        <taxon>Dothideomycetes incertae sedis</taxon>
        <taxon>Botryosphaeriales</taxon>
        <taxon>Botryosphaeriaceae</taxon>
        <taxon>Botryosphaeria</taxon>
    </lineage>
</organism>
<protein>
    <submittedName>
        <fullName evidence="2">Uncharacterized protein</fullName>
    </submittedName>
</protein>
<dbReference type="OrthoDB" id="3740914at2759"/>
<reference evidence="2" key="1">
    <citation type="submission" date="2020-04" db="EMBL/GenBank/DDBJ databases">
        <title>Genome Assembly and Annotation of Botryosphaeria dothidea sdau 11-99, a Latent Pathogen of Apple Fruit Ring Rot in China.</title>
        <authorList>
            <person name="Yu C."/>
            <person name="Diao Y."/>
            <person name="Lu Q."/>
            <person name="Zhao J."/>
            <person name="Cui S."/>
            <person name="Peng C."/>
            <person name="He B."/>
            <person name="Liu H."/>
        </authorList>
    </citation>
    <scope>NUCLEOTIDE SEQUENCE [LARGE SCALE GENOMIC DNA]</scope>
    <source>
        <strain evidence="2">Sdau11-99</strain>
    </source>
</reference>
<comment type="caution">
    <text evidence="2">The sequence shown here is derived from an EMBL/GenBank/DDBJ whole genome shotgun (WGS) entry which is preliminary data.</text>
</comment>